<keyword evidence="5" id="KW-1185">Reference proteome</keyword>
<dbReference type="PANTHER" id="PTHR36933">
    <property type="entry name" value="SLL0788 PROTEIN"/>
    <property type="match status" value="1"/>
</dbReference>
<dbReference type="RefSeq" id="WP_180892039.1">
    <property type="nucleotide sequence ID" value="NZ_JACCKD010000002.1"/>
</dbReference>
<keyword evidence="2" id="KW-0472">Membrane</keyword>
<dbReference type="AlphaFoldDB" id="A0A838A7M0"/>
<evidence type="ECO:0000256" key="2">
    <source>
        <dbReference type="SAM" id="Phobius"/>
    </source>
</evidence>
<feature type="region of interest" description="Disordered" evidence="1">
    <location>
        <begin position="1"/>
        <end position="25"/>
    </location>
</feature>
<feature type="transmembrane region" description="Helical" evidence="2">
    <location>
        <begin position="38"/>
        <end position="59"/>
    </location>
</feature>
<dbReference type="InterPro" id="IPR005183">
    <property type="entry name" value="DUF305_CopM-like"/>
</dbReference>
<dbReference type="Gene3D" id="1.20.1260.10">
    <property type="match status" value="1"/>
</dbReference>
<keyword evidence="2" id="KW-0812">Transmembrane</keyword>
<accession>A0A838A7M0</accession>
<comment type="caution">
    <text evidence="4">The sequence shown here is derived from an EMBL/GenBank/DDBJ whole genome shotgun (WGS) entry which is preliminary data.</text>
</comment>
<reference evidence="4 5" key="1">
    <citation type="submission" date="2020-07" db="EMBL/GenBank/DDBJ databases">
        <title>Genome of Haloechinothrix sp.</title>
        <authorList>
            <person name="Tang S.-K."/>
            <person name="Yang L."/>
            <person name="Zhu W.-Y."/>
        </authorList>
    </citation>
    <scope>NUCLEOTIDE SEQUENCE [LARGE SCALE GENOMIC DNA]</scope>
    <source>
        <strain evidence="4 5">YIM 98757</strain>
    </source>
</reference>
<dbReference type="Pfam" id="PF03713">
    <property type="entry name" value="DUF305"/>
    <property type="match status" value="1"/>
</dbReference>
<name>A0A838A7M0_9PSEU</name>
<evidence type="ECO:0000259" key="3">
    <source>
        <dbReference type="Pfam" id="PF03713"/>
    </source>
</evidence>
<organism evidence="4 5">
    <name type="scientific">Haloechinothrix aidingensis</name>
    <dbReference type="NCBI Taxonomy" id="2752311"/>
    <lineage>
        <taxon>Bacteria</taxon>
        <taxon>Bacillati</taxon>
        <taxon>Actinomycetota</taxon>
        <taxon>Actinomycetes</taxon>
        <taxon>Pseudonocardiales</taxon>
        <taxon>Pseudonocardiaceae</taxon>
        <taxon>Haloechinothrix</taxon>
    </lineage>
</organism>
<dbReference type="InterPro" id="IPR012347">
    <property type="entry name" value="Ferritin-like"/>
</dbReference>
<protein>
    <submittedName>
        <fullName evidence="4">DUF305 domain-containing protein</fullName>
    </submittedName>
</protein>
<dbReference type="PANTHER" id="PTHR36933:SF1">
    <property type="entry name" value="SLL0788 PROTEIN"/>
    <property type="match status" value="1"/>
</dbReference>
<evidence type="ECO:0000313" key="5">
    <source>
        <dbReference type="Proteomes" id="UP000582974"/>
    </source>
</evidence>
<evidence type="ECO:0000256" key="1">
    <source>
        <dbReference type="SAM" id="MobiDB-lite"/>
    </source>
</evidence>
<keyword evidence="2" id="KW-1133">Transmembrane helix</keyword>
<dbReference type="Proteomes" id="UP000582974">
    <property type="component" value="Unassembled WGS sequence"/>
</dbReference>
<proteinExistence type="predicted"/>
<dbReference type="EMBL" id="JACCKD010000002">
    <property type="protein sequence ID" value="MBA0125218.1"/>
    <property type="molecule type" value="Genomic_DNA"/>
</dbReference>
<sequence>MTAEEPPAGSEPGNDPDTRGDAAATAAGGAGTVTWPRVVIFAGVALALLLVGATAGLLLGRAELLSEPSTPEPGAVDVGFAQDMSVHHHQAVTMGNWVRDHSTDPRVRQLGFDIASAQLGEAGTMEGWLTLWDEPLAAPGAYMTWMDDGEHGHGQASSGGDDETEAPMPGMATSDELARMRSLSGTELDVYFLQLMHRHHLGGVDMAEYTVDNAEIPAVRRLAQSMLDVQGAEVEIMENMLADRDAEPLPFPTPE</sequence>
<evidence type="ECO:0000313" key="4">
    <source>
        <dbReference type="EMBL" id="MBA0125218.1"/>
    </source>
</evidence>
<feature type="domain" description="DUF305" evidence="3">
    <location>
        <begin position="77"/>
        <end position="241"/>
    </location>
</feature>
<gene>
    <name evidence="4" type="ORF">H0B56_06655</name>
</gene>